<feature type="transmembrane region" description="Helical" evidence="1">
    <location>
        <begin position="186"/>
        <end position="208"/>
    </location>
</feature>
<gene>
    <name evidence="2" type="ORF">SNEC2469_LOCUS11186</name>
</gene>
<dbReference type="OrthoDB" id="416366at2759"/>
<evidence type="ECO:0000313" key="3">
    <source>
        <dbReference type="Proteomes" id="UP000601435"/>
    </source>
</evidence>
<feature type="transmembrane region" description="Helical" evidence="1">
    <location>
        <begin position="127"/>
        <end position="146"/>
    </location>
</feature>
<accession>A0A812QWS0</accession>
<feature type="transmembrane region" description="Helical" evidence="1">
    <location>
        <begin position="54"/>
        <end position="75"/>
    </location>
</feature>
<keyword evidence="1" id="KW-0472">Membrane</keyword>
<proteinExistence type="predicted"/>
<keyword evidence="1" id="KW-1133">Transmembrane helix</keyword>
<sequence length="229" mass="24601">MEPCLVGDSWILDPYENAGQHVGSIITFWSMSFLMLLHLGAVAKGARKDGRTRAVPVLLTIFFFCSFVSAVLQAVSHSFSTGTTKTQLLLTARLWMGFAAGTCLFLGTSIGEALMAGNREMAALRTLNWVFFVFGAGASVLVLALASDGDDLVQAAVMSAAFLWADAFWIATCLKMQREGSIQEKSIFLPKIGGPVLMALAFWILAILEPTCGAKGHSDCYKSCSLVAE</sequence>
<reference evidence="2" key="1">
    <citation type="submission" date="2021-02" db="EMBL/GenBank/DDBJ databases">
        <authorList>
            <person name="Dougan E. K."/>
            <person name="Rhodes N."/>
            <person name="Thang M."/>
            <person name="Chan C."/>
        </authorList>
    </citation>
    <scope>NUCLEOTIDE SEQUENCE</scope>
</reference>
<dbReference type="AlphaFoldDB" id="A0A812QWS0"/>
<keyword evidence="1" id="KW-0812">Transmembrane</keyword>
<dbReference type="EMBL" id="CAJNJA010017753">
    <property type="protein sequence ID" value="CAE7407400.1"/>
    <property type="molecule type" value="Genomic_DNA"/>
</dbReference>
<organism evidence="2 3">
    <name type="scientific">Symbiodinium necroappetens</name>
    <dbReference type="NCBI Taxonomy" id="1628268"/>
    <lineage>
        <taxon>Eukaryota</taxon>
        <taxon>Sar</taxon>
        <taxon>Alveolata</taxon>
        <taxon>Dinophyceae</taxon>
        <taxon>Suessiales</taxon>
        <taxon>Symbiodiniaceae</taxon>
        <taxon>Symbiodinium</taxon>
    </lineage>
</organism>
<protein>
    <submittedName>
        <fullName evidence="2">Uncharacterized protein</fullName>
    </submittedName>
</protein>
<feature type="transmembrane region" description="Helical" evidence="1">
    <location>
        <begin position="152"/>
        <end position="174"/>
    </location>
</feature>
<name>A0A812QWS0_9DINO</name>
<evidence type="ECO:0000256" key="1">
    <source>
        <dbReference type="SAM" id="Phobius"/>
    </source>
</evidence>
<dbReference type="Proteomes" id="UP000601435">
    <property type="component" value="Unassembled WGS sequence"/>
</dbReference>
<feature type="transmembrane region" description="Helical" evidence="1">
    <location>
        <begin position="95"/>
        <end position="115"/>
    </location>
</feature>
<comment type="caution">
    <text evidence="2">The sequence shown here is derived from an EMBL/GenBank/DDBJ whole genome shotgun (WGS) entry which is preliminary data.</text>
</comment>
<feature type="transmembrane region" description="Helical" evidence="1">
    <location>
        <begin position="22"/>
        <end position="42"/>
    </location>
</feature>
<keyword evidence="3" id="KW-1185">Reference proteome</keyword>
<evidence type="ECO:0000313" key="2">
    <source>
        <dbReference type="EMBL" id="CAE7407400.1"/>
    </source>
</evidence>